<feature type="coiled-coil region" evidence="1">
    <location>
        <begin position="81"/>
        <end position="108"/>
    </location>
</feature>
<dbReference type="EMBL" id="CACVKT020009354">
    <property type="protein sequence ID" value="CAC5421433.1"/>
    <property type="molecule type" value="Genomic_DNA"/>
</dbReference>
<feature type="transmembrane region" description="Helical" evidence="3">
    <location>
        <begin position="367"/>
        <end position="387"/>
    </location>
</feature>
<dbReference type="AlphaFoldDB" id="A0A6J8ENE6"/>
<keyword evidence="3" id="KW-0812">Transmembrane</keyword>
<accession>A0A6J8ENE6</accession>
<organism evidence="4 5">
    <name type="scientific">Mytilus coruscus</name>
    <name type="common">Sea mussel</name>
    <dbReference type="NCBI Taxonomy" id="42192"/>
    <lineage>
        <taxon>Eukaryota</taxon>
        <taxon>Metazoa</taxon>
        <taxon>Spiralia</taxon>
        <taxon>Lophotrochozoa</taxon>
        <taxon>Mollusca</taxon>
        <taxon>Bivalvia</taxon>
        <taxon>Autobranchia</taxon>
        <taxon>Pteriomorphia</taxon>
        <taxon>Mytilida</taxon>
        <taxon>Mytiloidea</taxon>
        <taxon>Mytilidae</taxon>
        <taxon>Mytilinae</taxon>
        <taxon>Mytilus</taxon>
    </lineage>
</organism>
<evidence type="ECO:0000256" key="2">
    <source>
        <dbReference type="SAM" id="MobiDB-lite"/>
    </source>
</evidence>
<evidence type="ECO:0000256" key="1">
    <source>
        <dbReference type="SAM" id="Coils"/>
    </source>
</evidence>
<dbReference type="Proteomes" id="UP000507470">
    <property type="component" value="Unassembled WGS sequence"/>
</dbReference>
<feature type="compositionally biased region" description="Basic and acidic residues" evidence="2">
    <location>
        <begin position="486"/>
        <end position="511"/>
    </location>
</feature>
<reference evidence="4 5" key="1">
    <citation type="submission" date="2020-06" db="EMBL/GenBank/DDBJ databases">
        <authorList>
            <person name="Li R."/>
            <person name="Bekaert M."/>
        </authorList>
    </citation>
    <scope>NUCLEOTIDE SEQUENCE [LARGE SCALE GENOMIC DNA]</scope>
    <source>
        <strain evidence="5">wild</strain>
    </source>
</reference>
<sequence>MPGVLMMRAEGSHLSISNAVLGEKVIPVKIPLRSIKRKSEPSLSVPIVQFEKTSQDVRFVAPQKAKEEQTEYSTTLKSPWMATKSEKKKQKEREKEDATNNKDSIELIASVKDVQSTLDFEALICYVSIGVSMTSELYGMDKELYTVALSMYLLKNGKWRIPKDAFKTSFRYPCIKYIYEKDLTTAFANGLKADLEKMTTSERASKHLSEQGDYIEFIIIYRFHYQHTISRASNLQCESIRNEVFKCNMSIGKQRNNRNQIQQAVSKSDVIGLIFLALLRNQFYTGAIQVVDTGFVCIRHILVGCQILQDASDDKRNEQIQRETSQRLKLDTFQQVHQESEFHWAQLQTDFLEEYSVKTIFPIHLQLLALPVCLVQFILWCTFPYFYSKVKGRCSKNDQDGDDNYMKNSFDSETDKLNDNPMFVRVFLYNANFDLRLQSTKEAEGIAALKSKGTMEVMEEDKISILQKQMAVQNRKFEKHHVRSNRKNDKMQESSENMHQDGRSESSRDSSADFSDSETEEIEIGRWW</sequence>
<proteinExistence type="predicted"/>
<gene>
    <name evidence="4" type="ORF">MCOR_53564</name>
</gene>
<keyword evidence="5" id="KW-1185">Reference proteome</keyword>
<evidence type="ECO:0000256" key="3">
    <source>
        <dbReference type="SAM" id="Phobius"/>
    </source>
</evidence>
<protein>
    <submittedName>
        <fullName evidence="4">Uncharacterized protein</fullName>
    </submittedName>
</protein>
<keyword evidence="1" id="KW-0175">Coiled coil</keyword>
<keyword evidence="3" id="KW-1133">Transmembrane helix</keyword>
<feature type="region of interest" description="Disordered" evidence="2">
    <location>
        <begin position="476"/>
        <end position="528"/>
    </location>
</feature>
<name>A0A6J8ENE6_MYTCO</name>
<keyword evidence="3" id="KW-0472">Membrane</keyword>
<evidence type="ECO:0000313" key="4">
    <source>
        <dbReference type="EMBL" id="CAC5421433.1"/>
    </source>
</evidence>
<evidence type="ECO:0000313" key="5">
    <source>
        <dbReference type="Proteomes" id="UP000507470"/>
    </source>
</evidence>